<dbReference type="Pfam" id="PF00126">
    <property type="entry name" value="HTH_1"/>
    <property type="match status" value="1"/>
</dbReference>
<keyword evidence="2" id="KW-0536">Nodulation</keyword>
<dbReference type="Pfam" id="PF03466">
    <property type="entry name" value="LysR_substrate"/>
    <property type="match status" value="1"/>
</dbReference>
<feature type="domain" description="HTH lysR-type" evidence="7">
    <location>
        <begin position="6"/>
        <end position="63"/>
    </location>
</feature>
<evidence type="ECO:0000256" key="6">
    <source>
        <dbReference type="ARBA" id="ARBA00023163"/>
    </source>
</evidence>
<dbReference type="SUPFAM" id="SSF46785">
    <property type="entry name" value="Winged helix' DNA-binding domain"/>
    <property type="match status" value="1"/>
</dbReference>
<evidence type="ECO:0000256" key="2">
    <source>
        <dbReference type="ARBA" id="ARBA00022458"/>
    </source>
</evidence>
<dbReference type="InterPro" id="IPR050389">
    <property type="entry name" value="LysR-type_TF"/>
</dbReference>
<keyword evidence="5" id="KW-0010">Activator</keyword>
<evidence type="ECO:0000313" key="8">
    <source>
        <dbReference type="EMBL" id="OAP95378.1"/>
    </source>
</evidence>
<comment type="caution">
    <text evidence="8">The sequence shown here is derived from an EMBL/GenBank/DDBJ whole genome shotgun (WGS) entry which is preliminary data.</text>
</comment>
<dbReference type="GO" id="GO:0003700">
    <property type="term" value="F:DNA-binding transcription factor activity"/>
    <property type="evidence" value="ECO:0007669"/>
    <property type="project" value="InterPro"/>
</dbReference>
<organism evidence="8">
    <name type="scientific">Rhizobium leguminosarum</name>
    <dbReference type="NCBI Taxonomy" id="384"/>
    <lineage>
        <taxon>Bacteria</taxon>
        <taxon>Pseudomonadati</taxon>
        <taxon>Pseudomonadota</taxon>
        <taxon>Alphaproteobacteria</taxon>
        <taxon>Hyphomicrobiales</taxon>
        <taxon>Rhizobiaceae</taxon>
        <taxon>Rhizobium/Agrobacterium group</taxon>
        <taxon>Rhizobium</taxon>
    </lineage>
</organism>
<dbReference type="PANTHER" id="PTHR30118">
    <property type="entry name" value="HTH-TYPE TRANSCRIPTIONAL REGULATOR LEUO-RELATED"/>
    <property type="match status" value="1"/>
</dbReference>
<dbReference type="SUPFAM" id="SSF53850">
    <property type="entry name" value="Periplasmic binding protein-like II"/>
    <property type="match status" value="1"/>
</dbReference>
<comment type="similarity">
    <text evidence="1">Belongs to the LysR transcriptional regulatory family.</text>
</comment>
<gene>
    <name evidence="8" type="ORF">A4U53_00625</name>
</gene>
<reference evidence="8" key="1">
    <citation type="submission" date="2016-04" db="EMBL/GenBank/DDBJ databases">
        <title>Fast-growing isolate from the root nodules of Vavilovia formosa.</title>
        <authorList>
            <person name="Kimeklis A."/>
            <person name="Safronova V."/>
            <person name="Belimov A."/>
            <person name="Andronov E."/>
        </authorList>
    </citation>
    <scope>NUCLEOTIDE SEQUENCE [LARGE SCALE GENOMIC DNA]</scope>
    <source>
        <strain evidence="8">Vaf-46</strain>
    </source>
</reference>
<sequence>MNLSAFDLNLLKVLDALLRERSTVRAGERVGLSQPAVSAALGRLRAAFGDPLLMRDGQQMRPTEFALALVLPLTQLLEDSSRLLNPASFDPVSAVQTFRIAASDFFTEMMLPGLMANLEQRAPGISLRYTDSLNLQTMDDLREARLDLILLPAGNFSPWVDWRPIFHASYVVVARQDHPVLRQHGVTPAAAMPVELYCSLRHAAFRVIEMAPDRETAALAALGLQREVVLSVPTFTAVLRSVAATNLVGIVPRRMAVKVAIAEGLAIHPLPFALPPTLLAMIWHRRNSASHAHAWLRDQVSEILTPLDDLEQSSVGSLVLGSAINLD</sequence>
<dbReference type="GO" id="GO:0003677">
    <property type="term" value="F:DNA binding"/>
    <property type="evidence" value="ECO:0007669"/>
    <property type="project" value="UniProtKB-KW"/>
</dbReference>
<dbReference type="InterPro" id="IPR036390">
    <property type="entry name" value="WH_DNA-bd_sf"/>
</dbReference>
<dbReference type="AlphaFoldDB" id="A0A179BUJ7"/>
<proteinExistence type="inferred from homology"/>
<evidence type="ECO:0000256" key="1">
    <source>
        <dbReference type="ARBA" id="ARBA00009437"/>
    </source>
</evidence>
<dbReference type="InterPro" id="IPR000847">
    <property type="entry name" value="LysR_HTH_N"/>
</dbReference>
<dbReference type="InterPro" id="IPR005119">
    <property type="entry name" value="LysR_subst-bd"/>
</dbReference>
<evidence type="ECO:0000256" key="5">
    <source>
        <dbReference type="ARBA" id="ARBA00023159"/>
    </source>
</evidence>
<keyword evidence="6" id="KW-0804">Transcription</keyword>
<dbReference type="EMBL" id="LWBS01000109">
    <property type="protein sequence ID" value="OAP95378.1"/>
    <property type="molecule type" value="Genomic_DNA"/>
</dbReference>
<evidence type="ECO:0000256" key="3">
    <source>
        <dbReference type="ARBA" id="ARBA00023015"/>
    </source>
</evidence>
<dbReference type="InterPro" id="IPR036388">
    <property type="entry name" value="WH-like_DNA-bd_sf"/>
</dbReference>
<evidence type="ECO:0000256" key="4">
    <source>
        <dbReference type="ARBA" id="ARBA00023125"/>
    </source>
</evidence>
<dbReference type="RefSeq" id="WP_064246644.1">
    <property type="nucleotide sequence ID" value="NZ_CAXUSC020000003.1"/>
</dbReference>
<accession>A0A179BUJ7</accession>
<dbReference type="Gene3D" id="1.10.10.10">
    <property type="entry name" value="Winged helix-like DNA-binding domain superfamily/Winged helix DNA-binding domain"/>
    <property type="match status" value="1"/>
</dbReference>
<dbReference type="Gene3D" id="3.40.190.10">
    <property type="entry name" value="Periplasmic binding protein-like II"/>
    <property type="match status" value="2"/>
</dbReference>
<dbReference type="eggNOG" id="COG0583">
    <property type="taxonomic scope" value="Bacteria"/>
</dbReference>
<dbReference type="CDD" id="cd08417">
    <property type="entry name" value="PBP2_Nitroaromatics_like"/>
    <property type="match status" value="1"/>
</dbReference>
<protein>
    <recommendedName>
        <fullName evidence="7">HTH lysR-type domain-containing protein</fullName>
    </recommendedName>
</protein>
<dbReference type="PANTHER" id="PTHR30118:SF15">
    <property type="entry name" value="TRANSCRIPTIONAL REGULATORY PROTEIN"/>
    <property type="match status" value="1"/>
</dbReference>
<dbReference type="PROSITE" id="PS50931">
    <property type="entry name" value="HTH_LYSR"/>
    <property type="match status" value="1"/>
</dbReference>
<keyword evidence="3" id="KW-0805">Transcription regulation</keyword>
<dbReference type="InterPro" id="IPR037402">
    <property type="entry name" value="YidZ_PBP2"/>
</dbReference>
<keyword evidence="4" id="KW-0238">DNA-binding</keyword>
<evidence type="ECO:0000259" key="7">
    <source>
        <dbReference type="PROSITE" id="PS50931"/>
    </source>
</evidence>
<name>A0A179BUJ7_RHILE</name>